<sequence length="70" mass="7773">MNAFAHFPARLHWTAQQLADAVPLRLHEVFAFDAARDNSGRSAANGERRRARAATAYAMRSALPPRFGVH</sequence>
<proteinExistence type="predicted"/>
<dbReference type="AlphaFoldDB" id="A0A5D4XQ65"/>
<dbReference type="RefSeq" id="WP_149102643.1">
    <property type="nucleotide sequence ID" value="NZ_VTFT01000001.1"/>
</dbReference>
<dbReference type="OrthoDB" id="5976089at2"/>
<gene>
    <name evidence="1" type="ORF">FZO89_07375</name>
</gene>
<dbReference type="Proteomes" id="UP000324973">
    <property type="component" value="Unassembled WGS sequence"/>
</dbReference>
<evidence type="ECO:0000313" key="2">
    <source>
        <dbReference type="Proteomes" id="UP000324973"/>
    </source>
</evidence>
<name>A0A5D4XQ65_9GAMM</name>
<reference evidence="1 2" key="1">
    <citation type="submission" date="2019-08" db="EMBL/GenBank/DDBJ databases">
        <title>Luteimonas viscosus sp. nov., isolated from soil of a sunflower field.</title>
        <authorList>
            <person name="Jianli Z."/>
            <person name="Ying Z."/>
        </authorList>
    </citation>
    <scope>NUCLEOTIDE SEQUENCE [LARGE SCALE GENOMIC DNA]</scope>
    <source>
        <strain evidence="1 2">XBU10</strain>
    </source>
</reference>
<comment type="caution">
    <text evidence="1">The sequence shown here is derived from an EMBL/GenBank/DDBJ whole genome shotgun (WGS) entry which is preliminary data.</text>
</comment>
<protein>
    <submittedName>
        <fullName evidence="1">Uncharacterized protein</fullName>
    </submittedName>
</protein>
<organism evidence="1 2">
    <name type="scientific">Luteimonas viscosa</name>
    <dbReference type="NCBI Taxonomy" id="1132694"/>
    <lineage>
        <taxon>Bacteria</taxon>
        <taxon>Pseudomonadati</taxon>
        <taxon>Pseudomonadota</taxon>
        <taxon>Gammaproteobacteria</taxon>
        <taxon>Lysobacterales</taxon>
        <taxon>Lysobacteraceae</taxon>
        <taxon>Luteimonas</taxon>
    </lineage>
</organism>
<accession>A0A5D4XQ65</accession>
<keyword evidence="2" id="KW-1185">Reference proteome</keyword>
<dbReference type="EMBL" id="VTFT01000001">
    <property type="protein sequence ID" value="TYT26093.1"/>
    <property type="molecule type" value="Genomic_DNA"/>
</dbReference>
<evidence type="ECO:0000313" key="1">
    <source>
        <dbReference type="EMBL" id="TYT26093.1"/>
    </source>
</evidence>